<reference evidence="1 2" key="1">
    <citation type="journal article" date="2023" name="ISME J.">
        <title>Thermophilic Dehalococcoidia with unusual traits shed light on an unexpected past.</title>
        <authorList>
            <person name="Palmer M."/>
            <person name="Covington J.K."/>
            <person name="Zhou E.M."/>
            <person name="Thomas S.C."/>
            <person name="Habib N."/>
            <person name="Seymour C.O."/>
            <person name="Lai D."/>
            <person name="Johnston J."/>
            <person name="Hashimi A."/>
            <person name="Jiao J.Y."/>
            <person name="Muok A.R."/>
            <person name="Liu L."/>
            <person name="Xian W.D."/>
            <person name="Zhi X.Y."/>
            <person name="Li M.M."/>
            <person name="Silva L.P."/>
            <person name="Bowen B.P."/>
            <person name="Louie K."/>
            <person name="Briegel A."/>
            <person name="Pett-Ridge J."/>
            <person name="Weber P.K."/>
            <person name="Tocheva E.I."/>
            <person name="Woyke T."/>
            <person name="Northen T.R."/>
            <person name="Mayali X."/>
            <person name="Li W.J."/>
            <person name="Hedlund B.P."/>
        </authorList>
    </citation>
    <scope>NUCLEOTIDE SEQUENCE [LARGE SCALE GENOMIC DNA]</scope>
    <source>
        <strain evidence="1 2">YIM 72310</strain>
    </source>
</reference>
<gene>
    <name evidence="1" type="ORF">O0235_07930</name>
</gene>
<sequence length="175" mass="20254">MSLPPPVADALAALASTPTVLAHLVAEAGDDRLDDLDREGWSPRLWLAWFRDEEVLALRPGLERLLAEPAPELHELDRAAWLRDRHRSRDRKEHLLGDFALHRQSTLAIVRSLEPRHLARTGRLAGEPVTLERYLLRWADRDRERIARLETALGETLADVLERRRRMVEEYRREG</sequence>
<evidence type="ECO:0000313" key="2">
    <source>
        <dbReference type="Proteomes" id="UP001212803"/>
    </source>
</evidence>
<proteinExistence type="predicted"/>
<dbReference type="RefSeq" id="WP_270055252.1">
    <property type="nucleotide sequence ID" value="NZ_CP115149.1"/>
</dbReference>
<dbReference type="EMBL" id="CP115149">
    <property type="protein sequence ID" value="WBL34723.1"/>
    <property type="molecule type" value="Genomic_DNA"/>
</dbReference>
<dbReference type="InterPro" id="IPR034660">
    <property type="entry name" value="DinB/YfiT-like"/>
</dbReference>
<dbReference type="Proteomes" id="UP001212803">
    <property type="component" value="Chromosome"/>
</dbReference>
<dbReference type="Gene3D" id="1.20.120.450">
    <property type="entry name" value="dinb family like domain"/>
    <property type="match status" value="1"/>
</dbReference>
<protein>
    <submittedName>
        <fullName evidence="1">Uncharacterized protein</fullName>
    </submittedName>
</protein>
<evidence type="ECO:0000313" key="1">
    <source>
        <dbReference type="EMBL" id="WBL34723.1"/>
    </source>
</evidence>
<organism evidence="1 2">
    <name type="scientific">Tepidiforma flava</name>
    <dbReference type="NCBI Taxonomy" id="3004094"/>
    <lineage>
        <taxon>Bacteria</taxon>
        <taxon>Bacillati</taxon>
        <taxon>Chloroflexota</taxon>
        <taxon>Tepidiformia</taxon>
        <taxon>Tepidiformales</taxon>
        <taxon>Tepidiformaceae</taxon>
        <taxon>Tepidiforma</taxon>
    </lineage>
</organism>
<name>A0ABY7M405_9CHLR</name>
<keyword evidence="2" id="KW-1185">Reference proteome</keyword>
<accession>A0ABY7M405</accession>